<gene>
    <name evidence="1" type="ORF">EVAR_21432_1</name>
</gene>
<name>A0A4C1VHW6_EUMVA</name>
<sequence>MRALKAANPSFEARMQQVLAASVWQVRHGSSRLHAINDRTRSFRDLGLVRKAHTSFEFILHLWSGKEAPRALEIRAPRAAVSVLA</sequence>
<dbReference type="EMBL" id="BGZK01000340">
    <property type="protein sequence ID" value="GBP37897.1"/>
    <property type="molecule type" value="Genomic_DNA"/>
</dbReference>
<accession>A0A4C1VHW6</accession>
<organism evidence="1 2">
    <name type="scientific">Eumeta variegata</name>
    <name type="common">Bagworm moth</name>
    <name type="synonym">Eumeta japonica</name>
    <dbReference type="NCBI Taxonomy" id="151549"/>
    <lineage>
        <taxon>Eukaryota</taxon>
        <taxon>Metazoa</taxon>
        <taxon>Ecdysozoa</taxon>
        <taxon>Arthropoda</taxon>
        <taxon>Hexapoda</taxon>
        <taxon>Insecta</taxon>
        <taxon>Pterygota</taxon>
        <taxon>Neoptera</taxon>
        <taxon>Endopterygota</taxon>
        <taxon>Lepidoptera</taxon>
        <taxon>Glossata</taxon>
        <taxon>Ditrysia</taxon>
        <taxon>Tineoidea</taxon>
        <taxon>Psychidae</taxon>
        <taxon>Oiketicinae</taxon>
        <taxon>Eumeta</taxon>
    </lineage>
</organism>
<proteinExistence type="predicted"/>
<dbReference type="Proteomes" id="UP000299102">
    <property type="component" value="Unassembled WGS sequence"/>
</dbReference>
<evidence type="ECO:0000313" key="2">
    <source>
        <dbReference type="Proteomes" id="UP000299102"/>
    </source>
</evidence>
<evidence type="ECO:0000313" key="1">
    <source>
        <dbReference type="EMBL" id="GBP37897.1"/>
    </source>
</evidence>
<reference evidence="1 2" key="1">
    <citation type="journal article" date="2019" name="Commun. Biol.">
        <title>The bagworm genome reveals a unique fibroin gene that provides high tensile strength.</title>
        <authorList>
            <person name="Kono N."/>
            <person name="Nakamura H."/>
            <person name="Ohtoshi R."/>
            <person name="Tomita M."/>
            <person name="Numata K."/>
            <person name="Arakawa K."/>
        </authorList>
    </citation>
    <scope>NUCLEOTIDE SEQUENCE [LARGE SCALE GENOMIC DNA]</scope>
</reference>
<comment type="caution">
    <text evidence="1">The sequence shown here is derived from an EMBL/GenBank/DDBJ whole genome shotgun (WGS) entry which is preliminary data.</text>
</comment>
<protein>
    <submittedName>
        <fullName evidence="1">Uncharacterized protein</fullName>
    </submittedName>
</protein>
<dbReference type="AlphaFoldDB" id="A0A4C1VHW6"/>
<keyword evidence="2" id="KW-1185">Reference proteome</keyword>